<gene>
    <name evidence="1" type="ORF">NG743_10795</name>
</gene>
<evidence type="ECO:0000313" key="2">
    <source>
        <dbReference type="Proteomes" id="UP001057561"/>
    </source>
</evidence>
<dbReference type="EMBL" id="CP099464">
    <property type="protein sequence ID" value="UUO17423.1"/>
    <property type="molecule type" value="Genomic_DNA"/>
</dbReference>
<accession>A0ABY5LZH2</accession>
<dbReference type="Pfam" id="PF14384">
    <property type="entry name" value="BrnA_antitoxin"/>
    <property type="match status" value="1"/>
</dbReference>
<dbReference type="InterPro" id="IPR025528">
    <property type="entry name" value="BrnA_antitoxin"/>
</dbReference>
<dbReference type="Proteomes" id="UP001057561">
    <property type="component" value="Chromosome"/>
</dbReference>
<sequence>MNISPKRLEEIQNIPDSAIDTSDIPELDDHFWETAKMVKPITKKAISIRLDSDVLEWFKHQGKGYQSMINTVLRSYINHQENL</sequence>
<dbReference type="RefSeq" id="WP_027402818.1">
    <property type="nucleotide sequence ID" value="NZ_CP099464.1"/>
</dbReference>
<protein>
    <submittedName>
        <fullName evidence="1">BrnA antitoxin family protein</fullName>
    </submittedName>
</protein>
<keyword evidence="2" id="KW-1185">Reference proteome</keyword>
<proteinExistence type="predicted"/>
<reference evidence="1" key="1">
    <citation type="submission" date="2022-06" db="EMBL/GenBank/DDBJ databases">
        <title>Nostosin G and Spiroidesin B from the Cyanobacterium Dolichospermum sp. NIES-1697.</title>
        <authorList>
            <person name="Phan C.-S."/>
            <person name="Mehjabin J.J."/>
            <person name="Anas A.R.J."/>
            <person name="Hayasaka M."/>
            <person name="Onoki R."/>
            <person name="Wang J."/>
            <person name="Umezawa T."/>
            <person name="Washio K."/>
            <person name="Morikawa M."/>
            <person name="Okino T."/>
        </authorList>
    </citation>
    <scope>NUCLEOTIDE SEQUENCE</scope>
    <source>
        <strain evidence="1">NIES-1697</strain>
    </source>
</reference>
<organism evidence="1 2">
    <name type="scientific">Dolichospermum heterosporum TAC447</name>
    <dbReference type="NCBI Taxonomy" id="747523"/>
    <lineage>
        <taxon>Bacteria</taxon>
        <taxon>Bacillati</taxon>
        <taxon>Cyanobacteriota</taxon>
        <taxon>Cyanophyceae</taxon>
        <taxon>Nostocales</taxon>
        <taxon>Aphanizomenonaceae</taxon>
        <taxon>Dolichospermum</taxon>
        <taxon>Dolichospermum heterosporum</taxon>
    </lineage>
</organism>
<evidence type="ECO:0000313" key="1">
    <source>
        <dbReference type="EMBL" id="UUO17423.1"/>
    </source>
</evidence>
<name>A0ABY5LZH2_9CYAN</name>